<dbReference type="Pfam" id="PF02371">
    <property type="entry name" value="Transposase_20"/>
    <property type="match status" value="1"/>
</dbReference>
<dbReference type="Proteomes" id="UP001321542">
    <property type="component" value="Chromosome"/>
</dbReference>
<name>A0ABN5V8P0_9ACTN</name>
<keyword evidence="3" id="KW-1185">Reference proteome</keyword>
<evidence type="ECO:0000313" key="3">
    <source>
        <dbReference type="Proteomes" id="UP001321542"/>
    </source>
</evidence>
<proteinExistence type="predicted"/>
<feature type="domain" description="Transposase IS116/IS110/IS902 C-terminal" evidence="1">
    <location>
        <begin position="1"/>
        <end position="56"/>
    </location>
</feature>
<protein>
    <submittedName>
        <fullName evidence="2">Transposase</fullName>
    </submittedName>
</protein>
<accession>A0ABN5V8P0</accession>
<reference evidence="2 3" key="1">
    <citation type="journal article" date="2010" name="ChemBioChem">
        <title>Cloning and characterization of the biosynthetic gene cluster of 16-membered macrolide antibiotic FD-891: involvement of a dual functional cytochrome P450 monooxygenase catalyzing epoxidation and hydroxylation.</title>
        <authorList>
            <person name="Kudo F."/>
            <person name="Motegi A."/>
            <person name="Mizoue K."/>
            <person name="Eguchi T."/>
        </authorList>
    </citation>
    <scope>NUCLEOTIDE SEQUENCE [LARGE SCALE GENOMIC DNA]</scope>
    <source>
        <strain evidence="2 3">A-8890</strain>
    </source>
</reference>
<evidence type="ECO:0000259" key="1">
    <source>
        <dbReference type="Pfam" id="PF02371"/>
    </source>
</evidence>
<gene>
    <name evidence="2" type="ORF">SGFS_005440</name>
</gene>
<organism evidence="2 3">
    <name type="scientific">Streptomyces graminofaciens</name>
    <dbReference type="NCBI Taxonomy" id="68212"/>
    <lineage>
        <taxon>Bacteria</taxon>
        <taxon>Bacillati</taxon>
        <taxon>Actinomycetota</taxon>
        <taxon>Actinomycetes</taxon>
        <taxon>Kitasatosporales</taxon>
        <taxon>Streptomycetaceae</taxon>
        <taxon>Streptomyces</taxon>
    </lineage>
</organism>
<reference evidence="2 3" key="2">
    <citation type="journal article" date="2023" name="ChemBioChem">
        <title>Acyltransferase Domain Exchange between Two Independent Type I Polyketide Synthases in the Same Producer Strain of Macrolide Antibiotics.</title>
        <authorList>
            <person name="Kudo F."/>
            <person name="Kishikawa K."/>
            <person name="Tsuboi K."/>
            <person name="Kido T."/>
            <person name="Usui T."/>
            <person name="Hashimoto J."/>
            <person name="Shin-Ya K."/>
            <person name="Miyanaga A."/>
            <person name="Eguchi T."/>
        </authorList>
    </citation>
    <scope>NUCLEOTIDE SEQUENCE [LARGE SCALE GENOMIC DNA]</scope>
    <source>
        <strain evidence="2 3">A-8890</strain>
    </source>
</reference>
<sequence length="67" mass="6937">MPGIGPLLAAEFLAATAGDMSRYGTADRLAGLAGVAPVPRDSGNVSGNLHRPRRYHRGLLSPWPVGA</sequence>
<dbReference type="InterPro" id="IPR003346">
    <property type="entry name" value="Transposase_20"/>
</dbReference>
<dbReference type="EMBL" id="AP018448">
    <property type="protein sequence ID" value="BBC29253.1"/>
    <property type="molecule type" value="Genomic_DNA"/>
</dbReference>
<evidence type="ECO:0000313" key="2">
    <source>
        <dbReference type="EMBL" id="BBC29253.1"/>
    </source>
</evidence>